<keyword evidence="2" id="KW-1185">Reference proteome</keyword>
<evidence type="ECO:0000313" key="2">
    <source>
        <dbReference type="Proteomes" id="UP000829398"/>
    </source>
</evidence>
<dbReference type="Proteomes" id="UP000829398">
    <property type="component" value="Chromosome 2"/>
</dbReference>
<dbReference type="EMBL" id="CM039171">
    <property type="protein sequence ID" value="KAH9796759.1"/>
    <property type="molecule type" value="Genomic_DNA"/>
</dbReference>
<name>A0ACB8NGQ7_CITSI</name>
<organism evidence="1 2">
    <name type="scientific">Citrus sinensis</name>
    <name type="common">Sweet orange</name>
    <name type="synonym">Citrus aurantium var. sinensis</name>
    <dbReference type="NCBI Taxonomy" id="2711"/>
    <lineage>
        <taxon>Eukaryota</taxon>
        <taxon>Viridiplantae</taxon>
        <taxon>Streptophyta</taxon>
        <taxon>Embryophyta</taxon>
        <taxon>Tracheophyta</taxon>
        <taxon>Spermatophyta</taxon>
        <taxon>Magnoliopsida</taxon>
        <taxon>eudicotyledons</taxon>
        <taxon>Gunneridae</taxon>
        <taxon>Pentapetalae</taxon>
        <taxon>rosids</taxon>
        <taxon>malvids</taxon>
        <taxon>Sapindales</taxon>
        <taxon>Rutaceae</taxon>
        <taxon>Aurantioideae</taxon>
        <taxon>Citrus</taxon>
    </lineage>
</organism>
<comment type="caution">
    <text evidence="1">The sequence shown here is derived from an EMBL/GenBank/DDBJ whole genome shotgun (WGS) entry which is preliminary data.</text>
</comment>
<proteinExistence type="predicted"/>
<accession>A0ACB8NGQ7</accession>
<protein>
    <submittedName>
        <fullName evidence="1">Arf-GAP domain-containing protein</fullName>
    </submittedName>
</protein>
<gene>
    <name evidence="1" type="ORF">KPL71_005642</name>
</gene>
<sequence length="467" mass="51485">MNEKANVSKELNAKHRKILDGLLKLPENRECADCKAKGPRWASVNLGIFICMQCSGIHRSLGVHISKVRSATLDTWLPEQVAVIQSMGNEKSNSYWEAELPPNYDRVGIENFIRAKYEEKRWIPRGGNTKSPSRVSEEKASFHRPLPSSSGHRYTNNINRVPDVRNIAHPPNASNDIAAPKHSSPATVKVVQQQEAITTAVIQHKKQNSEPAVPKYEPPKQEASTTPQRKVDYATDLFNLLCTDDSRENDSKTSNDEKSCANLQSTNASTAEPINSSKATESKVQTRYRIEDLFMGSPSVIPSVSEKSQKDVKNDVMNLFGKSEMVSPFSIDQQQSFLAAASVNSNGGSQSFPINVHQPGSNGIHVPIQSWGVVGHQVPGMMMPIADQQKYVQMRNSQLLYPAGNFVNLPTSSMYTQRPMAPINGAMNIGATRRPPASAVSSVTRTQLGNGKDHDFSSLTRGMFTKQ</sequence>
<reference evidence="2" key="1">
    <citation type="journal article" date="2023" name="Hortic. Res.">
        <title>A chromosome-level phased genome enabling allele-level studies in sweet orange: a case study on citrus Huanglongbing tolerance.</title>
        <authorList>
            <person name="Wu B."/>
            <person name="Yu Q."/>
            <person name="Deng Z."/>
            <person name="Duan Y."/>
            <person name="Luo F."/>
            <person name="Gmitter F. Jr."/>
        </authorList>
    </citation>
    <scope>NUCLEOTIDE SEQUENCE [LARGE SCALE GENOMIC DNA]</scope>
    <source>
        <strain evidence="2">cv. Valencia</strain>
    </source>
</reference>
<evidence type="ECO:0000313" key="1">
    <source>
        <dbReference type="EMBL" id="KAH9796759.1"/>
    </source>
</evidence>